<dbReference type="AlphaFoldDB" id="A0A432WW48"/>
<keyword evidence="2 10" id="KW-0813">Transport</keyword>
<evidence type="ECO:0000256" key="4">
    <source>
        <dbReference type="ARBA" id="ARBA00022692"/>
    </source>
</evidence>
<keyword evidence="4 10" id="KW-0812">Transmembrane</keyword>
<evidence type="ECO:0000313" key="16">
    <source>
        <dbReference type="Proteomes" id="UP000286976"/>
    </source>
</evidence>
<feature type="chain" id="PRO_5019553084" evidence="12">
    <location>
        <begin position="18"/>
        <end position="786"/>
    </location>
</feature>
<evidence type="ECO:0000256" key="10">
    <source>
        <dbReference type="PROSITE-ProRule" id="PRU01360"/>
    </source>
</evidence>
<comment type="similarity">
    <text evidence="10 11">Belongs to the TonB-dependent receptor family.</text>
</comment>
<dbReference type="Proteomes" id="UP000286976">
    <property type="component" value="Unassembled WGS sequence"/>
</dbReference>
<keyword evidence="16" id="KW-1185">Reference proteome</keyword>
<name>A0A432WW48_9GAMM</name>
<keyword evidence="7 11" id="KW-0798">TonB box</keyword>
<dbReference type="PROSITE" id="PS52016">
    <property type="entry name" value="TONB_DEPENDENT_REC_3"/>
    <property type="match status" value="1"/>
</dbReference>
<keyword evidence="5 12" id="KW-0732">Signal</keyword>
<dbReference type="Gene3D" id="2.40.170.20">
    <property type="entry name" value="TonB-dependent receptor, beta-barrel domain"/>
    <property type="match status" value="1"/>
</dbReference>
<keyword evidence="8 10" id="KW-0472">Membrane</keyword>
<comment type="subcellular location">
    <subcellularLocation>
        <location evidence="1 10">Cell outer membrane</location>
        <topology evidence="1 10">Multi-pass membrane protein</topology>
    </subcellularLocation>
</comment>
<evidence type="ECO:0000256" key="11">
    <source>
        <dbReference type="RuleBase" id="RU003357"/>
    </source>
</evidence>
<dbReference type="CDD" id="cd01347">
    <property type="entry name" value="ligand_gated_channel"/>
    <property type="match status" value="1"/>
</dbReference>
<dbReference type="GO" id="GO:0009279">
    <property type="term" value="C:cell outer membrane"/>
    <property type="evidence" value="ECO:0007669"/>
    <property type="project" value="UniProtKB-SubCell"/>
</dbReference>
<dbReference type="InterPro" id="IPR036942">
    <property type="entry name" value="Beta-barrel_TonB_sf"/>
</dbReference>
<dbReference type="InterPro" id="IPR039426">
    <property type="entry name" value="TonB-dep_rcpt-like"/>
</dbReference>
<dbReference type="EMBL" id="PIPQ01000009">
    <property type="protein sequence ID" value="RUO37992.1"/>
    <property type="molecule type" value="Genomic_DNA"/>
</dbReference>
<evidence type="ECO:0000259" key="14">
    <source>
        <dbReference type="Pfam" id="PF07715"/>
    </source>
</evidence>
<dbReference type="InterPro" id="IPR037066">
    <property type="entry name" value="Plug_dom_sf"/>
</dbReference>
<evidence type="ECO:0000259" key="13">
    <source>
        <dbReference type="Pfam" id="PF00593"/>
    </source>
</evidence>
<accession>A0A432WW48</accession>
<reference evidence="15 16" key="1">
    <citation type="journal article" date="2011" name="Front. Microbiol.">
        <title>Genomic signatures of strain selection and enhancement in Bacillus atrophaeus var. globigii, a historical biowarfare simulant.</title>
        <authorList>
            <person name="Gibbons H.S."/>
            <person name="Broomall S.M."/>
            <person name="McNew L.A."/>
            <person name="Daligault H."/>
            <person name="Chapman C."/>
            <person name="Bruce D."/>
            <person name="Karavis M."/>
            <person name="Krepps M."/>
            <person name="McGregor P.A."/>
            <person name="Hong C."/>
            <person name="Park K.H."/>
            <person name="Akmal A."/>
            <person name="Feldman A."/>
            <person name="Lin J.S."/>
            <person name="Chang W.E."/>
            <person name="Higgs B.W."/>
            <person name="Demirev P."/>
            <person name="Lindquist J."/>
            <person name="Liem A."/>
            <person name="Fochler E."/>
            <person name="Read T.D."/>
            <person name="Tapia R."/>
            <person name="Johnson S."/>
            <person name="Bishop-Lilly K.A."/>
            <person name="Detter C."/>
            <person name="Han C."/>
            <person name="Sozhamannan S."/>
            <person name="Rosenzweig C.N."/>
            <person name="Skowronski E.W."/>
        </authorList>
    </citation>
    <scope>NUCLEOTIDE SEQUENCE [LARGE SCALE GENOMIC DNA]</scope>
    <source>
        <strain evidence="15 16">AIT1</strain>
    </source>
</reference>
<dbReference type="OrthoDB" id="9764669at2"/>
<keyword evidence="3 10" id="KW-1134">Transmembrane beta strand</keyword>
<dbReference type="GO" id="GO:0015344">
    <property type="term" value="F:siderophore uptake transmembrane transporter activity"/>
    <property type="evidence" value="ECO:0007669"/>
    <property type="project" value="TreeGrafter"/>
</dbReference>
<dbReference type="InterPro" id="IPR000531">
    <property type="entry name" value="Beta-barrel_TonB"/>
</dbReference>
<comment type="caution">
    <text evidence="15">The sequence shown here is derived from an EMBL/GenBank/DDBJ whole genome shotgun (WGS) entry which is preliminary data.</text>
</comment>
<organism evidence="15 16">
    <name type="scientific">Aliidiomarina taiwanensis</name>
    <dbReference type="NCBI Taxonomy" id="946228"/>
    <lineage>
        <taxon>Bacteria</taxon>
        <taxon>Pseudomonadati</taxon>
        <taxon>Pseudomonadota</taxon>
        <taxon>Gammaproteobacteria</taxon>
        <taxon>Alteromonadales</taxon>
        <taxon>Idiomarinaceae</taxon>
        <taxon>Aliidiomarina</taxon>
    </lineage>
</organism>
<feature type="domain" description="TonB-dependent receptor-like beta-barrel" evidence="13">
    <location>
        <begin position="278"/>
        <end position="744"/>
    </location>
</feature>
<dbReference type="SUPFAM" id="SSF56935">
    <property type="entry name" value="Porins"/>
    <property type="match status" value="1"/>
</dbReference>
<evidence type="ECO:0000256" key="12">
    <source>
        <dbReference type="SAM" id="SignalP"/>
    </source>
</evidence>
<feature type="signal peptide" evidence="12">
    <location>
        <begin position="1"/>
        <end position="17"/>
    </location>
</feature>
<keyword evidence="9 10" id="KW-0998">Cell outer membrane</keyword>
<evidence type="ECO:0000256" key="7">
    <source>
        <dbReference type="ARBA" id="ARBA00023077"/>
    </source>
</evidence>
<dbReference type="Gene3D" id="2.170.130.10">
    <property type="entry name" value="TonB-dependent receptor, plug domain"/>
    <property type="match status" value="1"/>
</dbReference>
<feature type="domain" description="TonB-dependent receptor plug" evidence="14">
    <location>
        <begin position="57"/>
        <end position="170"/>
    </location>
</feature>
<gene>
    <name evidence="15" type="ORF">CWE15_10760</name>
</gene>
<keyword evidence="6" id="KW-0406">Ion transport</keyword>
<dbReference type="Pfam" id="PF07715">
    <property type="entry name" value="Plug"/>
    <property type="match status" value="1"/>
</dbReference>
<evidence type="ECO:0000256" key="3">
    <source>
        <dbReference type="ARBA" id="ARBA00022452"/>
    </source>
</evidence>
<dbReference type="GO" id="GO:0044718">
    <property type="term" value="P:siderophore transmembrane transport"/>
    <property type="evidence" value="ECO:0007669"/>
    <property type="project" value="TreeGrafter"/>
</dbReference>
<dbReference type="PANTHER" id="PTHR30069:SF53">
    <property type="entry name" value="COLICIN I RECEPTOR-RELATED"/>
    <property type="match status" value="1"/>
</dbReference>
<keyword evidence="15" id="KW-0675">Receptor</keyword>
<evidence type="ECO:0000313" key="15">
    <source>
        <dbReference type="EMBL" id="RUO37992.1"/>
    </source>
</evidence>
<evidence type="ECO:0000256" key="2">
    <source>
        <dbReference type="ARBA" id="ARBA00022448"/>
    </source>
</evidence>
<evidence type="ECO:0000256" key="1">
    <source>
        <dbReference type="ARBA" id="ARBA00004571"/>
    </source>
</evidence>
<sequence>MRLSLSLCALAVTSALAAANAAEITQPELPNPELSSPPAKERIEHIVVTASAIESKLIDAPASVTVVTREELAMRAYAGIADALRDIEGIDVGSGQDKNGNINITMRGLPAEYTLVLIDGRRQNDTGNIGPNNFGNSQFMYMPPLAAIDRIEVVRGPMSTLYGSDAMGGVINIITRRNLSEWHGDVTVSGTLQEDSQYGNDQKVDMYLTGALAENLTLALRGSTYMREPSQPGYQVELPLPDGSTWTDSGSFGDKKIVGGKTWNWGATLNYSPQETQRFSVAYDVAKQKYNNALGQVGTLDAAKNMWRVDNNGIIQPRVGYAPYQRFQREQLVLSYVGDFELGTWTNHLTYSTSENLGRSLPFTLQERRAIQDIWDTAAANQGTAKPELTAEIEDQINAQFLPRPKRALSLKNWIFDSYFSMSYNTHNIVTGLQFLDVAMEDGVFGVYGDEYREGTTQDHRQVAVFVEDGWDITTDLTLTTGIRYDDHNVFGGQLSPRAYLNYTLNSDWTVKGGISTGYKAPKPNDLFPGITGFGRQGTLPLVGTPDLQPETSVNYEAAIYYDNGHNFTSNFTVFYNKFDDKIIRQDTAPNCEVAAAGESCVDIGEGWADLGFTSFSQYQNVDSAETRGAEVYAAYDVTDALGLKANYTYTESEVKSGEDAGLPLVNTPKHMANLSAHYKLNDKLSFFLQGEIRSKRFRGTANVTGPQGPETVEQYFKSYELVHLGASYSVTDNFTVRARVNNLLDNDLSSRTCLLADTEVEYICTSDYNTTERARNFWLSVNYSF</sequence>
<dbReference type="Pfam" id="PF00593">
    <property type="entry name" value="TonB_dep_Rec_b-barrel"/>
    <property type="match status" value="1"/>
</dbReference>
<evidence type="ECO:0000256" key="9">
    <source>
        <dbReference type="ARBA" id="ARBA00023237"/>
    </source>
</evidence>
<dbReference type="PANTHER" id="PTHR30069">
    <property type="entry name" value="TONB-DEPENDENT OUTER MEMBRANE RECEPTOR"/>
    <property type="match status" value="1"/>
</dbReference>
<evidence type="ECO:0000256" key="5">
    <source>
        <dbReference type="ARBA" id="ARBA00022729"/>
    </source>
</evidence>
<evidence type="ECO:0000256" key="6">
    <source>
        <dbReference type="ARBA" id="ARBA00023065"/>
    </source>
</evidence>
<evidence type="ECO:0000256" key="8">
    <source>
        <dbReference type="ARBA" id="ARBA00023136"/>
    </source>
</evidence>
<dbReference type="InterPro" id="IPR012910">
    <property type="entry name" value="Plug_dom"/>
</dbReference>
<protein>
    <submittedName>
        <fullName evidence="15">TonB-dependent receptor</fullName>
    </submittedName>
</protein>
<proteinExistence type="inferred from homology"/>
<dbReference type="RefSeq" id="WP_126758089.1">
    <property type="nucleotide sequence ID" value="NZ_PIPQ01000009.1"/>
</dbReference>